<protein>
    <submittedName>
        <fullName evidence="2">Jg8182 protein</fullName>
    </submittedName>
</protein>
<keyword evidence="3" id="KW-1185">Reference proteome</keyword>
<sequence length="106" mass="12202">MANEDYQFQNILHYSRKTFKNRSSIPLEVYTSSRREDANEELPDSQRSDKVTIDASPGCSCENDPDEEIASILHKKCPVIALAQRQLHKLLDETDKLLCDNTRCCR</sequence>
<dbReference type="EMBL" id="CAKXAJ010026420">
    <property type="protein sequence ID" value="CAH2268175.1"/>
    <property type="molecule type" value="Genomic_DNA"/>
</dbReference>
<evidence type="ECO:0000256" key="1">
    <source>
        <dbReference type="SAM" id="MobiDB-lite"/>
    </source>
</evidence>
<name>A0A8S4SQ27_9NEOP</name>
<evidence type="ECO:0000313" key="2">
    <source>
        <dbReference type="EMBL" id="CAH2268175.1"/>
    </source>
</evidence>
<accession>A0A8S4SQ27</accession>
<organism evidence="2 3">
    <name type="scientific">Pararge aegeria aegeria</name>
    <dbReference type="NCBI Taxonomy" id="348720"/>
    <lineage>
        <taxon>Eukaryota</taxon>
        <taxon>Metazoa</taxon>
        <taxon>Ecdysozoa</taxon>
        <taxon>Arthropoda</taxon>
        <taxon>Hexapoda</taxon>
        <taxon>Insecta</taxon>
        <taxon>Pterygota</taxon>
        <taxon>Neoptera</taxon>
        <taxon>Endopterygota</taxon>
        <taxon>Lepidoptera</taxon>
        <taxon>Glossata</taxon>
        <taxon>Ditrysia</taxon>
        <taxon>Papilionoidea</taxon>
        <taxon>Nymphalidae</taxon>
        <taxon>Satyrinae</taxon>
        <taxon>Satyrini</taxon>
        <taxon>Parargina</taxon>
        <taxon>Pararge</taxon>
    </lineage>
</organism>
<dbReference type="OrthoDB" id="7260857at2759"/>
<reference evidence="2" key="1">
    <citation type="submission" date="2022-03" db="EMBL/GenBank/DDBJ databases">
        <authorList>
            <person name="Lindestad O."/>
        </authorList>
    </citation>
    <scope>NUCLEOTIDE SEQUENCE</scope>
</reference>
<feature type="region of interest" description="Disordered" evidence="1">
    <location>
        <begin position="31"/>
        <end position="58"/>
    </location>
</feature>
<proteinExistence type="predicted"/>
<dbReference type="Proteomes" id="UP000838756">
    <property type="component" value="Unassembled WGS sequence"/>
</dbReference>
<comment type="caution">
    <text evidence="2">The sequence shown here is derived from an EMBL/GenBank/DDBJ whole genome shotgun (WGS) entry which is preliminary data.</text>
</comment>
<dbReference type="AlphaFoldDB" id="A0A8S4SQ27"/>
<gene>
    <name evidence="2" type="primary">jg8182</name>
    <name evidence="2" type="ORF">PAEG_LOCUS26570</name>
</gene>
<evidence type="ECO:0000313" key="3">
    <source>
        <dbReference type="Proteomes" id="UP000838756"/>
    </source>
</evidence>